<dbReference type="PANTHER" id="PTHR21595:SF0">
    <property type="entry name" value="PATRONIN"/>
    <property type="match status" value="1"/>
</dbReference>
<dbReference type="Gene3D" id="3.10.20.360">
    <property type="entry name" value="CKK domain"/>
    <property type="match status" value="1"/>
</dbReference>
<keyword evidence="5" id="KW-1185">Reference proteome</keyword>
<dbReference type="SUPFAM" id="SSF50346">
    <property type="entry name" value="PRC-barrel domain"/>
    <property type="match status" value="1"/>
</dbReference>
<evidence type="ECO:0000256" key="1">
    <source>
        <dbReference type="PROSITE-ProRule" id="PRU00841"/>
    </source>
</evidence>
<feature type="compositionally biased region" description="Polar residues" evidence="2">
    <location>
        <begin position="636"/>
        <end position="650"/>
    </location>
</feature>
<dbReference type="InterPro" id="IPR032940">
    <property type="entry name" value="CAMSAP"/>
</dbReference>
<dbReference type="GO" id="GO:0036449">
    <property type="term" value="C:microtubule minus-end"/>
    <property type="evidence" value="ECO:0007669"/>
    <property type="project" value="TreeGrafter"/>
</dbReference>
<feature type="compositionally biased region" description="Polar residues" evidence="2">
    <location>
        <begin position="697"/>
        <end position="720"/>
    </location>
</feature>
<dbReference type="InterPro" id="IPR011033">
    <property type="entry name" value="PRC_barrel-like_sf"/>
</dbReference>
<dbReference type="EMBL" id="UXSR01000042">
    <property type="protein sequence ID" value="VDD74474.1"/>
    <property type="molecule type" value="Genomic_DNA"/>
</dbReference>
<feature type="region of interest" description="Disordered" evidence="2">
    <location>
        <begin position="218"/>
        <end position="252"/>
    </location>
</feature>
<protein>
    <recommendedName>
        <fullName evidence="3">CKK domain-containing protein</fullName>
    </recommendedName>
</protein>
<name>A0A3P6GLI5_MESCO</name>
<evidence type="ECO:0000256" key="2">
    <source>
        <dbReference type="SAM" id="MobiDB-lite"/>
    </source>
</evidence>
<dbReference type="STRING" id="53468.A0A3P6GLI5"/>
<gene>
    <name evidence="4" type="ORF">MCOS_LOCUS477</name>
</gene>
<feature type="compositionally biased region" description="Basic and acidic residues" evidence="2">
    <location>
        <begin position="493"/>
        <end position="503"/>
    </location>
</feature>
<dbReference type="GO" id="GO:0031122">
    <property type="term" value="P:cytoplasmic microtubule organization"/>
    <property type="evidence" value="ECO:0007669"/>
    <property type="project" value="TreeGrafter"/>
</dbReference>
<feature type="region of interest" description="Disordered" evidence="2">
    <location>
        <begin position="401"/>
        <end position="431"/>
    </location>
</feature>
<feature type="compositionally biased region" description="Polar residues" evidence="2">
    <location>
        <begin position="448"/>
        <end position="457"/>
    </location>
</feature>
<feature type="region of interest" description="Disordered" evidence="2">
    <location>
        <begin position="573"/>
        <end position="742"/>
    </location>
</feature>
<dbReference type="AlphaFoldDB" id="A0A3P6GLI5"/>
<dbReference type="SMART" id="SM01051">
    <property type="entry name" value="CAMSAP_CKK"/>
    <property type="match status" value="1"/>
</dbReference>
<dbReference type="Pfam" id="PF08683">
    <property type="entry name" value="CAMSAP_CKK"/>
    <property type="match status" value="1"/>
</dbReference>
<feature type="region of interest" description="Disordered" evidence="2">
    <location>
        <begin position="448"/>
        <end position="511"/>
    </location>
</feature>
<reference evidence="4 5" key="1">
    <citation type="submission" date="2018-10" db="EMBL/GenBank/DDBJ databases">
        <authorList>
            <consortium name="Pathogen Informatics"/>
        </authorList>
    </citation>
    <scope>NUCLEOTIDE SEQUENCE [LARGE SCALE GENOMIC DNA]</scope>
</reference>
<feature type="compositionally biased region" description="Basic and acidic residues" evidence="2">
    <location>
        <begin position="218"/>
        <end position="240"/>
    </location>
</feature>
<proteinExistence type="inferred from homology"/>
<feature type="compositionally biased region" description="Basic and acidic residues" evidence="2">
    <location>
        <begin position="721"/>
        <end position="730"/>
    </location>
</feature>
<comment type="similarity">
    <text evidence="1">Belongs to the CAMSAP1 family.</text>
</comment>
<comment type="domain">
    <text evidence="1">The CKK domain binds microtubules.</text>
</comment>
<dbReference type="PROSITE" id="PS51508">
    <property type="entry name" value="CKK"/>
    <property type="match status" value="1"/>
</dbReference>
<evidence type="ECO:0000259" key="3">
    <source>
        <dbReference type="PROSITE" id="PS51508"/>
    </source>
</evidence>
<dbReference type="PANTHER" id="PTHR21595">
    <property type="entry name" value="PATRONIN"/>
    <property type="match status" value="1"/>
</dbReference>
<feature type="compositionally biased region" description="Low complexity" evidence="2">
    <location>
        <begin position="651"/>
        <end position="666"/>
    </location>
</feature>
<feature type="compositionally biased region" description="Polar residues" evidence="2">
    <location>
        <begin position="406"/>
        <end position="431"/>
    </location>
</feature>
<feature type="compositionally biased region" description="Polar residues" evidence="2">
    <location>
        <begin position="127"/>
        <end position="144"/>
    </location>
</feature>
<keyword evidence="1" id="KW-0493">Microtubule</keyword>
<evidence type="ECO:0000313" key="5">
    <source>
        <dbReference type="Proteomes" id="UP000267029"/>
    </source>
</evidence>
<dbReference type="InterPro" id="IPR038209">
    <property type="entry name" value="CKK_dom_sf"/>
</dbReference>
<dbReference type="GO" id="GO:0051011">
    <property type="term" value="F:microtubule minus-end binding"/>
    <property type="evidence" value="ECO:0007669"/>
    <property type="project" value="TreeGrafter"/>
</dbReference>
<sequence>MRLSLDQRRRAIEANRQRALREGDKVAADRHQAAFLALLHSSQRRRRQVAGEKDPSLVEEEDSEASRKENDEFAVNQSDLPSEESIEGVDYRGNQKAEQNSSFPQADVETTDMEDFSSICEPERSEVLSTVEPQESPCRSSSPPLESPADDIPTPRIKRRSSPGSSSSPSLPSDEPEQDELYSVSRRCRNLQPNHPQIARNHHRSGSRCSHCTAHDYYDSIPRRKPRDHRDLNGDGDLSRNGDFGGSYGTMPVRRVSKPRRCVVQQCRSMKNNCHGRGLSPDGSMDLHDSEGFPDDTASEIYWSTHAGSACRLRTSHHRLRQRHLDALDSGEELSYPVHGIDHPRRQYRLEANHLGKSTGTGLDVLAIAELARSVTTLRSDIERLTAQQQSLLAASRTDLHENRVRSTSQLDSAHSSSRLHLATTPTGSTRAMWSTRTPLRYPSQCDVQEQCTSPQEGCSVPVEPTNPIEAPQQNAPSPPIEKHSVNASLLESEPKEPQDDSVTKSLSSEPEVIKPAEKLFITFENPTSERLQRARERLEARRAADRSKLTESVIRARIADREAQFFEEVSQMSRKVQHLPPDSVPSTDPESDNSGFPVHTTIDGDTGRIAGAGAGNSATLPKSSRPNSARPRCPKTSTTLQQQNASTGQRLSRSSSLSRPNIRSSVTSSNGNRSIASASVTGGVNSTHGKRDAVSMNRQRSASRQSIGRLSNGPSLSSLHRSENGEESTHSGPGLPIAGIQPQTRLYVKPKSKSNRQVIVNAISHYCLAGAVNEPAKKAALQELASVDGSHFIVLFRDGRCQYRALYAFDFDTEELKLICGNGPRKITHSMCDKFYKYNSGAKQFSEITSTKHLSAVVDAITIQNSWWMRGPPLYSNAARIAAASVSAAHDDSRS</sequence>
<dbReference type="Proteomes" id="UP000267029">
    <property type="component" value="Unassembled WGS sequence"/>
</dbReference>
<feature type="compositionally biased region" description="Polar residues" evidence="2">
    <location>
        <begin position="667"/>
        <end position="688"/>
    </location>
</feature>
<dbReference type="OrthoDB" id="2125658at2759"/>
<feature type="region of interest" description="Disordered" evidence="2">
    <location>
        <begin position="43"/>
        <end position="182"/>
    </location>
</feature>
<dbReference type="GO" id="GO:0005516">
    <property type="term" value="F:calmodulin binding"/>
    <property type="evidence" value="ECO:0007669"/>
    <property type="project" value="InterPro"/>
</dbReference>
<dbReference type="GO" id="GO:0007026">
    <property type="term" value="P:negative regulation of microtubule depolymerization"/>
    <property type="evidence" value="ECO:0007669"/>
    <property type="project" value="TreeGrafter"/>
</dbReference>
<feature type="compositionally biased region" description="Polar residues" evidence="2">
    <location>
        <begin position="617"/>
        <end position="628"/>
    </location>
</feature>
<evidence type="ECO:0000313" key="4">
    <source>
        <dbReference type="EMBL" id="VDD74474.1"/>
    </source>
</evidence>
<accession>A0A3P6GLI5</accession>
<organism evidence="4 5">
    <name type="scientific">Mesocestoides corti</name>
    <name type="common">Flatworm</name>
    <dbReference type="NCBI Taxonomy" id="53468"/>
    <lineage>
        <taxon>Eukaryota</taxon>
        <taxon>Metazoa</taxon>
        <taxon>Spiralia</taxon>
        <taxon>Lophotrochozoa</taxon>
        <taxon>Platyhelminthes</taxon>
        <taxon>Cestoda</taxon>
        <taxon>Eucestoda</taxon>
        <taxon>Cyclophyllidea</taxon>
        <taxon>Mesocestoididae</taxon>
        <taxon>Mesocestoides</taxon>
    </lineage>
</organism>
<feature type="domain" description="CKK" evidence="3">
    <location>
        <begin position="744"/>
        <end position="879"/>
    </location>
</feature>
<feature type="compositionally biased region" description="Low complexity" evidence="2">
    <location>
        <begin position="162"/>
        <end position="173"/>
    </location>
</feature>
<dbReference type="InterPro" id="IPR014797">
    <property type="entry name" value="CKK_CAMSAP"/>
</dbReference>
<feature type="compositionally biased region" description="Polar residues" evidence="2">
    <location>
        <begin position="585"/>
        <end position="595"/>
    </location>
</feature>